<protein>
    <submittedName>
        <fullName evidence="1">Uncharacterized protein</fullName>
    </submittedName>
</protein>
<gene>
    <name evidence="1" type="ORF">MILVUS5_LOCUS9696</name>
</gene>
<sequence length="258" mass="29452">MELNSPPLFKTTSQQDRVVAVTARTDRGEVMGRDGWRQEDEAKKNKVVVVSLKCKTSYVGKANSRGNDIGVPPGFRPHLVDSLTSKNYCYDSYADDHYENSVQDCSPITKHNTLVPSIYDEDSNHVSNESIEANMSSDRLCLSETQGKSCNFSIRKKVSSSNKVTAAQHDVQFHSVNVAQVEAKETVEEKGREGNDHEVVVLLKEQYLKIQEELARLARQQEEMLQLMQMREKKDEELRQKKHEDLRQLLTIVLRNQQ</sequence>
<comment type="caution">
    <text evidence="1">The sequence shown here is derived from an EMBL/GenBank/DDBJ whole genome shotgun (WGS) entry which is preliminary data.</text>
</comment>
<proteinExistence type="predicted"/>
<keyword evidence="2" id="KW-1185">Reference proteome</keyword>
<reference evidence="1" key="1">
    <citation type="submission" date="2023-10" db="EMBL/GenBank/DDBJ databases">
        <authorList>
            <person name="Rodriguez Cubillos JULIANA M."/>
            <person name="De Vega J."/>
        </authorList>
    </citation>
    <scope>NUCLEOTIDE SEQUENCE</scope>
</reference>
<evidence type="ECO:0000313" key="2">
    <source>
        <dbReference type="Proteomes" id="UP001177021"/>
    </source>
</evidence>
<dbReference type="EMBL" id="CASHSV030000024">
    <property type="protein sequence ID" value="CAJ2639715.1"/>
    <property type="molecule type" value="Genomic_DNA"/>
</dbReference>
<dbReference type="Proteomes" id="UP001177021">
    <property type="component" value="Unassembled WGS sequence"/>
</dbReference>
<organism evidence="1 2">
    <name type="scientific">Trifolium pratense</name>
    <name type="common">Red clover</name>
    <dbReference type="NCBI Taxonomy" id="57577"/>
    <lineage>
        <taxon>Eukaryota</taxon>
        <taxon>Viridiplantae</taxon>
        <taxon>Streptophyta</taxon>
        <taxon>Embryophyta</taxon>
        <taxon>Tracheophyta</taxon>
        <taxon>Spermatophyta</taxon>
        <taxon>Magnoliopsida</taxon>
        <taxon>eudicotyledons</taxon>
        <taxon>Gunneridae</taxon>
        <taxon>Pentapetalae</taxon>
        <taxon>rosids</taxon>
        <taxon>fabids</taxon>
        <taxon>Fabales</taxon>
        <taxon>Fabaceae</taxon>
        <taxon>Papilionoideae</taxon>
        <taxon>50 kb inversion clade</taxon>
        <taxon>NPAAA clade</taxon>
        <taxon>Hologalegina</taxon>
        <taxon>IRL clade</taxon>
        <taxon>Trifolieae</taxon>
        <taxon>Trifolium</taxon>
    </lineage>
</organism>
<accession>A0ACB0J5C3</accession>
<name>A0ACB0J5C3_TRIPR</name>
<evidence type="ECO:0000313" key="1">
    <source>
        <dbReference type="EMBL" id="CAJ2639715.1"/>
    </source>
</evidence>